<sequence length="279" mass="30961">MAGFPPPKVNCADLGTKPLLPVGHLLRHDYRTCFTRDKLMPLLAYTASALLLYSNTNPRPRLPVAAVALASLTCVHWAFDTMTSVQSRVDLDRKTPSNDTIQNLVQEMSFCLIPCFALLTPVFFLVFGTEEVAEAKPHLDIGTIIFRATFNALFWMCTFEVTKRTSWAIVPSFLTFAELSAVAFTSIPTTLDANGFVGFPDFLEVIFLWSGSLKVLQEAANMLPEGIQGRSILRCFMLWPFHSLEIVSRFLQTEVRALLDILADVIHGITARTAPTGTT</sequence>
<organism evidence="1 2">
    <name type="scientific">Lophiostoma macrostomum CBS 122681</name>
    <dbReference type="NCBI Taxonomy" id="1314788"/>
    <lineage>
        <taxon>Eukaryota</taxon>
        <taxon>Fungi</taxon>
        <taxon>Dikarya</taxon>
        <taxon>Ascomycota</taxon>
        <taxon>Pezizomycotina</taxon>
        <taxon>Dothideomycetes</taxon>
        <taxon>Pleosporomycetidae</taxon>
        <taxon>Pleosporales</taxon>
        <taxon>Lophiostomataceae</taxon>
        <taxon>Lophiostoma</taxon>
    </lineage>
</organism>
<dbReference type="Proteomes" id="UP000799324">
    <property type="component" value="Unassembled WGS sequence"/>
</dbReference>
<gene>
    <name evidence="1" type="ORF">K491DRAFT_686612</name>
</gene>
<dbReference type="EMBL" id="MU004290">
    <property type="protein sequence ID" value="KAF2662119.1"/>
    <property type="molecule type" value="Genomic_DNA"/>
</dbReference>
<protein>
    <submittedName>
        <fullName evidence="1">Uncharacterized protein</fullName>
    </submittedName>
</protein>
<name>A0A6A6TPV8_9PLEO</name>
<dbReference type="AlphaFoldDB" id="A0A6A6TPV8"/>
<reference evidence="1" key="1">
    <citation type="journal article" date="2020" name="Stud. Mycol.">
        <title>101 Dothideomycetes genomes: a test case for predicting lifestyles and emergence of pathogens.</title>
        <authorList>
            <person name="Haridas S."/>
            <person name="Albert R."/>
            <person name="Binder M."/>
            <person name="Bloem J."/>
            <person name="Labutti K."/>
            <person name="Salamov A."/>
            <person name="Andreopoulos B."/>
            <person name="Baker S."/>
            <person name="Barry K."/>
            <person name="Bills G."/>
            <person name="Bluhm B."/>
            <person name="Cannon C."/>
            <person name="Castanera R."/>
            <person name="Culley D."/>
            <person name="Daum C."/>
            <person name="Ezra D."/>
            <person name="Gonzalez J."/>
            <person name="Henrissat B."/>
            <person name="Kuo A."/>
            <person name="Liang C."/>
            <person name="Lipzen A."/>
            <person name="Lutzoni F."/>
            <person name="Magnuson J."/>
            <person name="Mondo S."/>
            <person name="Nolan M."/>
            <person name="Ohm R."/>
            <person name="Pangilinan J."/>
            <person name="Park H.-J."/>
            <person name="Ramirez L."/>
            <person name="Alfaro M."/>
            <person name="Sun H."/>
            <person name="Tritt A."/>
            <person name="Yoshinaga Y."/>
            <person name="Zwiers L.-H."/>
            <person name="Turgeon B."/>
            <person name="Goodwin S."/>
            <person name="Spatafora J."/>
            <person name="Crous P."/>
            <person name="Grigoriev I."/>
        </authorList>
    </citation>
    <scope>NUCLEOTIDE SEQUENCE</scope>
    <source>
        <strain evidence="1">CBS 122681</strain>
    </source>
</reference>
<evidence type="ECO:0000313" key="1">
    <source>
        <dbReference type="EMBL" id="KAF2662119.1"/>
    </source>
</evidence>
<keyword evidence="2" id="KW-1185">Reference proteome</keyword>
<proteinExistence type="predicted"/>
<evidence type="ECO:0000313" key="2">
    <source>
        <dbReference type="Proteomes" id="UP000799324"/>
    </source>
</evidence>
<accession>A0A6A6TPV8</accession>